<sequence>MIKHRHAVFLDINTFAREEFTSGLLITVREILKRISKTSISVSILSVAEGIKSKYWDKEHKLGQRERIIQGIPIKEVLLKNPPERDSNSYVMTIRKLLSETKPDLVIMNTPAVFLDEINILSLKEAINTKARVVILVVDELFPTTKTHPRRQVEKYYNLVKRTEVIINSKRIKERFYKDTGINGEIFPNLFPYEDIISKNGKHEYITLINHHPIKGREIFNAIVKKMPLKKFMIVENWPDVPLYTPPSKNVTFSKFIRYVPKLYGKIRILLVLSLCQEGPARVVMEALLNGIPVIANNIGSISEIGREYIHYVKPPSKIKNELKGTVIYPKISKSELNRVSNDFIKIIEKIDKNQEVWRKHSIVAKKYALEYCRSAEKDFLFFVKHWFSQS</sequence>
<dbReference type="AlphaFoldDB" id="A0A1F7X8E1"/>
<dbReference type="Proteomes" id="UP000177053">
    <property type="component" value="Unassembled WGS sequence"/>
</dbReference>
<evidence type="ECO:0000259" key="1">
    <source>
        <dbReference type="Pfam" id="PF00534"/>
    </source>
</evidence>
<dbReference type="EMBL" id="MGFS01000021">
    <property type="protein sequence ID" value="OGM11302.1"/>
    <property type="molecule type" value="Genomic_DNA"/>
</dbReference>
<evidence type="ECO:0000313" key="2">
    <source>
        <dbReference type="EMBL" id="OGM11302.1"/>
    </source>
</evidence>
<feature type="domain" description="Glycosyl transferase family 1" evidence="1">
    <location>
        <begin position="248"/>
        <end position="316"/>
    </location>
</feature>
<accession>A0A1F7X8E1</accession>
<gene>
    <name evidence="2" type="ORF">A2Z22_05120</name>
</gene>
<dbReference type="Gene3D" id="3.40.50.2000">
    <property type="entry name" value="Glycogen Phosphorylase B"/>
    <property type="match status" value="1"/>
</dbReference>
<proteinExistence type="predicted"/>
<reference evidence="2 3" key="1">
    <citation type="journal article" date="2016" name="Nat. Commun.">
        <title>Thousands of microbial genomes shed light on interconnected biogeochemical processes in an aquifer system.</title>
        <authorList>
            <person name="Anantharaman K."/>
            <person name="Brown C.T."/>
            <person name="Hug L.A."/>
            <person name="Sharon I."/>
            <person name="Castelle C.J."/>
            <person name="Probst A.J."/>
            <person name="Thomas B.C."/>
            <person name="Singh A."/>
            <person name="Wilkins M.J."/>
            <person name="Karaoz U."/>
            <person name="Brodie E.L."/>
            <person name="Williams K.H."/>
            <person name="Hubbard S.S."/>
            <person name="Banfield J.F."/>
        </authorList>
    </citation>
    <scope>NUCLEOTIDE SEQUENCE [LARGE SCALE GENOMIC DNA]</scope>
</reference>
<organism evidence="2 3">
    <name type="scientific">Candidatus Woesebacteria bacterium RBG_16_34_12</name>
    <dbReference type="NCBI Taxonomy" id="1802480"/>
    <lineage>
        <taxon>Bacteria</taxon>
        <taxon>Candidatus Woeseibacteriota</taxon>
    </lineage>
</organism>
<comment type="caution">
    <text evidence="2">The sequence shown here is derived from an EMBL/GenBank/DDBJ whole genome shotgun (WGS) entry which is preliminary data.</text>
</comment>
<protein>
    <recommendedName>
        <fullName evidence="1">Glycosyl transferase family 1 domain-containing protein</fullName>
    </recommendedName>
</protein>
<dbReference type="InterPro" id="IPR001296">
    <property type="entry name" value="Glyco_trans_1"/>
</dbReference>
<dbReference type="SUPFAM" id="SSF53756">
    <property type="entry name" value="UDP-Glycosyltransferase/glycogen phosphorylase"/>
    <property type="match status" value="1"/>
</dbReference>
<name>A0A1F7X8E1_9BACT</name>
<evidence type="ECO:0000313" key="3">
    <source>
        <dbReference type="Proteomes" id="UP000177053"/>
    </source>
</evidence>
<dbReference type="Pfam" id="PF00534">
    <property type="entry name" value="Glycos_transf_1"/>
    <property type="match status" value="1"/>
</dbReference>
<dbReference type="GO" id="GO:0016757">
    <property type="term" value="F:glycosyltransferase activity"/>
    <property type="evidence" value="ECO:0007669"/>
    <property type="project" value="InterPro"/>
</dbReference>